<dbReference type="EMBL" id="UPPP01000082">
    <property type="protein sequence ID" value="VBB07847.1"/>
    <property type="molecule type" value="Genomic_DNA"/>
</dbReference>
<gene>
    <name evidence="1" type="ORF">LUCI_3112</name>
</gene>
<dbReference type="Proteomes" id="UP000277811">
    <property type="component" value="Unassembled WGS sequence"/>
</dbReference>
<keyword evidence="2" id="KW-1185">Reference proteome</keyword>
<protein>
    <submittedName>
        <fullName evidence="1">Uncharacterized protein</fullName>
    </submittedName>
</protein>
<proteinExistence type="predicted"/>
<name>A0A498RA77_9FIRM</name>
<accession>A0A498RA77</accession>
<dbReference type="RefSeq" id="WP_122628771.1">
    <property type="nucleotide sequence ID" value="NZ_UPPP01000082.1"/>
</dbReference>
<evidence type="ECO:0000313" key="2">
    <source>
        <dbReference type="Proteomes" id="UP000277811"/>
    </source>
</evidence>
<sequence>MEKQPVSPEMQQHGEEAVVAAIIAALAAQGYNQSQISLIRRLDQSPIWSQTARMEGIHARSSRYS</sequence>
<organism evidence="1 2">
    <name type="scientific">Lucifera butyrica</name>
    <dbReference type="NCBI Taxonomy" id="1351585"/>
    <lineage>
        <taxon>Bacteria</taxon>
        <taxon>Bacillati</taxon>
        <taxon>Bacillota</taxon>
        <taxon>Negativicutes</taxon>
        <taxon>Veillonellales</taxon>
        <taxon>Veillonellaceae</taxon>
        <taxon>Lucifera</taxon>
    </lineage>
</organism>
<dbReference type="AlphaFoldDB" id="A0A498RA77"/>
<evidence type="ECO:0000313" key="1">
    <source>
        <dbReference type="EMBL" id="VBB07847.1"/>
    </source>
</evidence>
<reference evidence="1 2" key="1">
    <citation type="submission" date="2018-06" db="EMBL/GenBank/DDBJ databases">
        <authorList>
            <person name="Strepis N."/>
        </authorList>
    </citation>
    <scope>NUCLEOTIDE SEQUENCE [LARGE SCALE GENOMIC DNA]</scope>
    <source>
        <strain evidence="1">LUCI</strain>
    </source>
</reference>